<dbReference type="AlphaFoldDB" id="A0A9N9XZK0"/>
<evidence type="ECO:0000313" key="4">
    <source>
        <dbReference type="Proteomes" id="UP000754883"/>
    </source>
</evidence>
<feature type="region of interest" description="Disordered" evidence="1">
    <location>
        <begin position="65"/>
        <end position="84"/>
    </location>
</feature>
<reference evidence="3" key="1">
    <citation type="submission" date="2021-10" db="EMBL/GenBank/DDBJ databases">
        <authorList>
            <person name="Piombo E."/>
        </authorList>
    </citation>
    <scope>NUCLEOTIDE SEQUENCE</scope>
</reference>
<keyword evidence="2" id="KW-1133">Transmembrane helix</keyword>
<name>A0A9N9XZK0_9HYPO</name>
<dbReference type="EMBL" id="CABFNO020001387">
    <property type="protein sequence ID" value="CAG9984399.1"/>
    <property type="molecule type" value="Genomic_DNA"/>
</dbReference>
<sequence length="419" mass="47086">MNHANMIEDKYLKKGFIIATVCSTIIGTFTSSIGLWDKVKEKRKQHIRDTTQDEEIKKLRERIEESEKQAREKELKGPRECRRNSRDEVIDSFERSSALINREFQIGYDQLGRRFAIGDMATENKLQAQVITLQQTVINVLQDALESGRKLNRADKAKLIAASDAAREGSLDALRQQRQRLALAAPEEMPRQLQLTQGPPSRSSNSSVRSPVQSSIRSPVQPSIRSPAQPSVRSPVQPSVRSPVQPFAGPPVQPSVRSPVSSSRRSSVASSVRSVAPSSVKSTAVVESDPLYCWYSLDLQYSQHKPLAINFAPRNDCRCPDCGVRVDVESDDRWVIEKRTSPPPSPDGYRERRQGRIEFVANARFVIKCHTHHGDFACVLCRKHRESDMLCPSADTLIDHVSKEHSISELMKEPDIEAV</sequence>
<dbReference type="OrthoDB" id="5309037at2759"/>
<comment type="caution">
    <text evidence="3">The sequence shown here is derived from an EMBL/GenBank/DDBJ whole genome shotgun (WGS) entry which is preliminary data.</text>
</comment>
<accession>A0A9N9XZK0</accession>
<proteinExistence type="predicted"/>
<feature type="region of interest" description="Disordered" evidence="1">
    <location>
        <begin position="184"/>
        <end position="274"/>
    </location>
</feature>
<feature type="compositionally biased region" description="Low complexity" evidence="1">
    <location>
        <begin position="199"/>
        <end position="246"/>
    </location>
</feature>
<keyword evidence="2" id="KW-0812">Transmembrane</keyword>
<protein>
    <submittedName>
        <fullName evidence="3">Uncharacterized protein</fullName>
    </submittedName>
</protein>
<dbReference type="PANTHER" id="PTHR42354:SF1">
    <property type="entry name" value="C2H2-TYPE DOMAIN-CONTAINING PROTEIN"/>
    <property type="match status" value="1"/>
</dbReference>
<keyword evidence="4" id="KW-1185">Reference proteome</keyword>
<evidence type="ECO:0000256" key="2">
    <source>
        <dbReference type="SAM" id="Phobius"/>
    </source>
</evidence>
<evidence type="ECO:0000313" key="3">
    <source>
        <dbReference type="EMBL" id="CAG9984399.1"/>
    </source>
</evidence>
<gene>
    <name evidence="3" type="ORF">CBYS24578_00012161</name>
</gene>
<feature type="compositionally biased region" description="Low complexity" evidence="1">
    <location>
        <begin position="254"/>
        <end position="274"/>
    </location>
</feature>
<evidence type="ECO:0000256" key="1">
    <source>
        <dbReference type="SAM" id="MobiDB-lite"/>
    </source>
</evidence>
<keyword evidence="2" id="KW-0472">Membrane</keyword>
<feature type="transmembrane region" description="Helical" evidence="2">
    <location>
        <begin position="15"/>
        <end position="36"/>
    </location>
</feature>
<dbReference type="PANTHER" id="PTHR42354">
    <property type="entry name" value="C2H2-TYPE DOMAIN-CONTAINING PROTEIN"/>
    <property type="match status" value="1"/>
</dbReference>
<organism evidence="3 4">
    <name type="scientific">Clonostachys byssicola</name>
    <dbReference type="NCBI Taxonomy" id="160290"/>
    <lineage>
        <taxon>Eukaryota</taxon>
        <taxon>Fungi</taxon>
        <taxon>Dikarya</taxon>
        <taxon>Ascomycota</taxon>
        <taxon>Pezizomycotina</taxon>
        <taxon>Sordariomycetes</taxon>
        <taxon>Hypocreomycetidae</taxon>
        <taxon>Hypocreales</taxon>
        <taxon>Bionectriaceae</taxon>
        <taxon>Clonostachys</taxon>
    </lineage>
</organism>
<dbReference type="Proteomes" id="UP000754883">
    <property type="component" value="Unassembled WGS sequence"/>
</dbReference>